<evidence type="ECO:0000313" key="1">
    <source>
        <dbReference type="EMBL" id="EET81559.1"/>
    </source>
</evidence>
<sequence length="37" mass="4722">MREIKFKTYTQYKPFILKYIYLKTKNIHSFINNILYF</sequence>
<organism evidence="1 2">
    <name type="scientific">Acinetobacter radioresistens SK82</name>
    <dbReference type="NCBI Taxonomy" id="596318"/>
    <lineage>
        <taxon>Bacteria</taxon>
        <taxon>Pseudomonadati</taxon>
        <taxon>Pseudomonadota</taxon>
        <taxon>Gammaproteobacteria</taxon>
        <taxon>Moraxellales</taxon>
        <taxon>Moraxellaceae</taxon>
        <taxon>Acinetobacter</taxon>
    </lineage>
</organism>
<reference evidence="1 2" key="1">
    <citation type="submission" date="2009-07" db="EMBL/GenBank/DDBJ databases">
        <authorList>
            <person name="Madupu R."/>
            <person name="Durkin A.S."/>
            <person name="Torralba M."/>
            <person name="Methe B."/>
            <person name="Sutton G.G."/>
            <person name="Strausberg R.L."/>
            <person name="Nelson K.E."/>
        </authorList>
    </citation>
    <scope>NUCLEOTIDE SEQUENCE [LARGE SCALE GENOMIC DNA]</scope>
    <source>
        <strain evidence="1 2">SK82</strain>
    </source>
</reference>
<accession>A0ABM9YKU2</accession>
<protein>
    <submittedName>
        <fullName evidence="1">Uncharacterized protein</fullName>
    </submittedName>
</protein>
<name>A0ABM9YKU2_ACIRA</name>
<gene>
    <name evidence="1" type="ORF">ACIRA0001_0591</name>
</gene>
<dbReference type="EMBL" id="ACVR01000069">
    <property type="protein sequence ID" value="EET81559.1"/>
    <property type="molecule type" value="Genomic_DNA"/>
</dbReference>
<evidence type="ECO:0000313" key="2">
    <source>
        <dbReference type="Proteomes" id="UP000018419"/>
    </source>
</evidence>
<comment type="caution">
    <text evidence="1">The sequence shown here is derived from an EMBL/GenBank/DDBJ whole genome shotgun (WGS) entry which is preliminary data.</text>
</comment>
<dbReference type="Proteomes" id="UP000018419">
    <property type="component" value="Unassembled WGS sequence"/>
</dbReference>
<keyword evidence="2" id="KW-1185">Reference proteome</keyword>
<proteinExistence type="predicted"/>